<reference evidence="2" key="1">
    <citation type="journal article" date="2008" name="J. Proteomics">
        <title>An insight into the salivary transcriptome and proteome of the soft tick and vector of epizootic bovine abortion, Ornithodoros coriaceus.</title>
        <authorList>
            <person name="Francischetti I.M."/>
            <person name="Meng Z."/>
            <person name="Mans B.J."/>
            <person name="Gudderra N."/>
            <person name="Hall M."/>
            <person name="Veenstra T.D."/>
            <person name="Pham V.M."/>
            <person name="Kotsyfakis M."/>
            <person name="Ribeiro J.M."/>
        </authorList>
    </citation>
    <scope>NUCLEOTIDE SEQUENCE</scope>
    <source>
        <tissue evidence="2">Salivary glands</tissue>
    </source>
</reference>
<dbReference type="InterPro" id="IPR036880">
    <property type="entry name" value="Kunitz_BPTI_sf"/>
</dbReference>
<feature type="chain" id="PRO_5002776942" evidence="1">
    <location>
        <begin position="22"/>
        <end position="81"/>
    </location>
</feature>
<dbReference type="GO" id="GO:0004867">
    <property type="term" value="F:serine-type endopeptidase inhibitor activity"/>
    <property type="evidence" value="ECO:0007669"/>
    <property type="project" value="InterPro"/>
</dbReference>
<keyword evidence="1" id="KW-0732">Signal</keyword>
<accession>B2D2C7</accession>
<sequence>MQSKVLFFAFVLLVSAILVHGTDDRCNDQPLYWCRRDDHTEKGWTYSREDGSCTEVSYCATYPPTTTNHFKNRDECKQVCP</sequence>
<evidence type="ECO:0000256" key="1">
    <source>
        <dbReference type="SAM" id="SignalP"/>
    </source>
</evidence>
<protein>
    <submittedName>
        <fullName evidence="2">Savignygrin-like protein</fullName>
    </submittedName>
</protein>
<feature type="signal peptide" evidence="1">
    <location>
        <begin position="1"/>
        <end position="21"/>
    </location>
</feature>
<evidence type="ECO:0000313" key="2">
    <source>
        <dbReference type="EMBL" id="ACB70368.1"/>
    </source>
</evidence>
<proteinExistence type="evidence at transcript level"/>
<name>B2D2C7_ORNCO</name>
<organism evidence="2">
    <name type="scientific">Ornithodoros coriaceus</name>
    <name type="common">Soft tick</name>
    <name type="synonym">Argasid tick</name>
    <dbReference type="NCBI Taxonomy" id="92741"/>
    <lineage>
        <taxon>Eukaryota</taxon>
        <taxon>Metazoa</taxon>
        <taxon>Ecdysozoa</taxon>
        <taxon>Arthropoda</taxon>
        <taxon>Chelicerata</taxon>
        <taxon>Arachnida</taxon>
        <taxon>Acari</taxon>
        <taxon>Parasitiformes</taxon>
        <taxon>Ixodida</taxon>
        <taxon>Ixodoidea</taxon>
        <taxon>Argasidae</taxon>
        <taxon>Ornithodorinae</taxon>
        <taxon>Ornithodoros</taxon>
    </lineage>
</organism>
<dbReference type="AlphaFoldDB" id="B2D2C7"/>
<reference evidence="2" key="2">
    <citation type="submission" date="2008-03" db="EMBL/GenBank/DDBJ databases">
        <authorList>
            <person name="Li K.S."/>
            <person name="Guan Y."/>
            <person name="Wang J."/>
            <person name="Smith G.J.D."/>
            <person name="Xu K.M."/>
            <person name="Duan L."/>
            <person name="Rahardjo A.P."/>
            <person name="Puthavathana P."/>
            <person name="Buranathai C."/>
            <person name="Nguyen T.D."/>
            <person name="Estoepangestie A.T.S."/>
            <person name="Chaisingh A."/>
            <person name="Auewarakul P."/>
            <person name="Long H.T."/>
            <person name="Hanh N.T.H."/>
            <person name="Lim W."/>
            <person name="Webby R.J."/>
            <person name="Poon L.L.M."/>
            <person name="Chen H."/>
            <person name="Shortridge K.F."/>
            <person name="Yuen K.Y."/>
            <person name="Webster R.G."/>
            <person name="Peiris J.S.M."/>
        </authorList>
    </citation>
    <scope>NUCLEOTIDE SEQUENCE</scope>
    <source>
        <tissue evidence="2">Salivary glands</tissue>
    </source>
</reference>
<dbReference type="EMBL" id="EU574861">
    <property type="protein sequence ID" value="ACB70368.1"/>
    <property type="molecule type" value="mRNA"/>
</dbReference>
<dbReference type="SUPFAM" id="SSF57362">
    <property type="entry name" value="BPTI-like"/>
    <property type="match status" value="1"/>
</dbReference>